<sequence>MKSNNIVRTSAVALLVVSLGVAALVLPDWTKPQACRRVGDRVIC</sequence>
<reference evidence="1" key="1">
    <citation type="submission" date="2023-07" db="EMBL/GenBank/DDBJ databases">
        <authorList>
            <person name="Kim M."/>
        </authorList>
    </citation>
    <scope>NUCLEOTIDE SEQUENCE</scope>
    <source>
        <strain evidence="1">BIUV-7</strain>
    </source>
</reference>
<dbReference type="Proteomes" id="UP001169764">
    <property type="component" value="Unassembled WGS sequence"/>
</dbReference>
<accession>A0ABT8Y4V7</accession>
<keyword evidence="2" id="KW-1185">Reference proteome</keyword>
<protein>
    <submittedName>
        <fullName evidence="1">Uncharacterized protein</fullName>
    </submittedName>
</protein>
<dbReference type="RefSeq" id="WP_303539672.1">
    <property type="nucleotide sequence ID" value="NZ_JAUOTP010000001.1"/>
</dbReference>
<evidence type="ECO:0000313" key="1">
    <source>
        <dbReference type="EMBL" id="MDO6413343.1"/>
    </source>
</evidence>
<proteinExistence type="predicted"/>
<comment type="caution">
    <text evidence="1">The sequence shown here is derived from an EMBL/GenBank/DDBJ whole genome shotgun (WGS) entry which is preliminary data.</text>
</comment>
<gene>
    <name evidence="1" type="ORF">Q4F19_03015</name>
</gene>
<dbReference type="EMBL" id="JAUOTP010000001">
    <property type="protein sequence ID" value="MDO6413343.1"/>
    <property type="molecule type" value="Genomic_DNA"/>
</dbReference>
<organism evidence="1 2">
    <name type="scientific">Sphingomonas natans</name>
    <dbReference type="NCBI Taxonomy" id="3063330"/>
    <lineage>
        <taxon>Bacteria</taxon>
        <taxon>Pseudomonadati</taxon>
        <taxon>Pseudomonadota</taxon>
        <taxon>Alphaproteobacteria</taxon>
        <taxon>Sphingomonadales</taxon>
        <taxon>Sphingomonadaceae</taxon>
        <taxon>Sphingomonas</taxon>
    </lineage>
</organism>
<name>A0ABT8Y4V7_9SPHN</name>
<evidence type="ECO:0000313" key="2">
    <source>
        <dbReference type="Proteomes" id="UP001169764"/>
    </source>
</evidence>